<dbReference type="InterPro" id="IPR036890">
    <property type="entry name" value="HATPase_C_sf"/>
</dbReference>
<name>A0ABQ4EQZ7_9ACTN</name>
<evidence type="ECO:0000256" key="7">
    <source>
        <dbReference type="ARBA" id="ARBA00022840"/>
    </source>
</evidence>
<keyword evidence="3" id="KW-0597">Phosphoprotein</keyword>
<accession>A0ABQ4EQZ7</accession>
<dbReference type="PANTHER" id="PTHR24421">
    <property type="entry name" value="NITRATE/NITRITE SENSOR PROTEIN NARX-RELATED"/>
    <property type="match status" value="1"/>
</dbReference>
<feature type="domain" description="Signal transduction histidine kinase subgroup 3 dimerisation and phosphoacceptor" evidence="10">
    <location>
        <begin position="185"/>
        <end position="248"/>
    </location>
</feature>
<keyword evidence="5" id="KW-0547">Nucleotide-binding</keyword>
<dbReference type="RefSeq" id="WP_203858555.1">
    <property type="nucleotide sequence ID" value="NZ_BAAAZQ010000001.1"/>
</dbReference>
<comment type="caution">
    <text evidence="11">The sequence shown here is derived from an EMBL/GenBank/DDBJ whole genome shotgun (WGS) entry which is preliminary data.</text>
</comment>
<evidence type="ECO:0000256" key="4">
    <source>
        <dbReference type="ARBA" id="ARBA00022679"/>
    </source>
</evidence>
<organism evidence="11 12">
    <name type="scientific">Plantactinospora mayteni</name>
    <dbReference type="NCBI Taxonomy" id="566021"/>
    <lineage>
        <taxon>Bacteria</taxon>
        <taxon>Bacillati</taxon>
        <taxon>Actinomycetota</taxon>
        <taxon>Actinomycetes</taxon>
        <taxon>Micromonosporales</taxon>
        <taxon>Micromonosporaceae</taxon>
        <taxon>Plantactinospora</taxon>
    </lineage>
</organism>
<dbReference type="Gene3D" id="3.30.565.10">
    <property type="entry name" value="Histidine kinase-like ATPase, C-terminal domain"/>
    <property type="match status" value="1"/>
</dbReference>
<keyword evidence="9" id="KW-0812">Transmembrane</keyword>
<evidence type="ECO:0000313" key="12">
    <source>
        <dbReference type="Proteomes" id="UP000621500"/>
    </source>
</evidence>
<evidence type="ECO:0000256" key="1">
    <source>
        <dbReference type="ARBA" id="ARBA00000085"/>
    </source>
</evidence>
<keyword evidence="8" id="KW-0902">Two-component regulatory system</keyword>
<evidence type="ECO:0000259" key="10">
    <source>
        <dbReference type="Pfam" id="PF07730"/>
    </source>
</evidence>
<reference evidence="11 12" key="1">
    <citation type="submission" date="2021-01" db="EMBL/GenBank/DDBJ databases">
        <title>Whole genome shotgun sequence of Plantactinospora mayteni NBRC 109088.</title>
        <authorList>
            <person name="Komaki H."/>
            <person name="Tamura T."/>
        </authorList>
    </citation>
    <scope>NUCLEOTIDE SEQUENCE [LARGE SCALE GENOMIC DNA]</scope>
    <source>
        <strain evidence="11 12">NBRC 109088</strain>
    </source>
</reference>
<feature type="transmembrane region" description="Helical" evidence="9">
    <location>
        <begin position="137"/>
        <end position="157"/>
    </location>
</feature>
<sequence length="392" mass="42107">MSRWHRYSAAIRTHRSRLFDAVLVLAIAVTTATGDGGAARSLGPHEIAYFDWNPPLWFSIPVGALVGAAVWWRRRWPVAVVVAGVFAWATLAAFVALLFAQYTIAERTRSWWKVAASTLATALVVGIPIWAEGGLDAAGPLSAVICAAPALLGLYVGTRRELAARVRERAEREQHQRILQARSDERAQIARDMHDVVTHRVSLMVLHSTALEATEGQDAVTIGKRIGTIGRESLEELRSLVQVLRADDDAPLAPQPGLADLTDLVAASRRIGLPVTLEVVDKAGVRPPALVEHALYRVAQEALINVHKHAAGARTHICVTHAPDALRLVVTNDPGRRGSQPGLPGGGHGLLGIAERIRLVGGELTAGPLPHGGFEIAAEVPLKPVPKSEDIR</sequence>
<evidence type="ECO:0000256" key="8">
    <source>
        <dbReference type="ARBA" id="ARBA00023012"/>
    </source>
</evidence>
<keyword evidence="4" id="KW-0808">Transferase</keyword>
<evidence type="ECO:0000256" key="5">
    <source>
        <dbReference type="ARBA" id="ARBA00022741"/>
    </source>
</evidence>
<dbReference type="EMBL" id="BONX01000023">
    <property type="protein sequence ID" value="GIG97064.1"/>
    <property type="molecule type" value="Genomic_DNA"/>
</dbReference>
<dbReference type="CDD" id="cd16917">
    <property type="entry name" value="HATPase_UhpB-NarQ-NarX-like"/>
    <property type="match status" value="1"/>
</dbReference>
<dbReference type="InterPro" id="IPR011712">
    <property type="entry name" value="Sig_transdc_His_kin_sub3_dim/P"/>
</dbReference>
<feature type="transmembrane region" description="Helical" evidence="9">
    <location>
        <begin position="76"/>
        <end position="99"/>
    </location>
</feature>
<dbReference type="GO" id="GO:0016301">
    <property type="term" value="F:kinase activity"/>
    <property type="evidence" value="ECO:0007669"/>
    <property type="project" value="UniProtKB-KW"/>
</dbReference>
<dbReference type="EC" id="2.7.13.3" evidence="2"/>
<protein>
    <recommendedName>
        <fullName evidence="2">histidine kinase</fullName>
        <ecNumber evidence="2">2.7.13.3</ecNumber>
    </recommendedName>
</protein>
<evidence type="ECO:0000256" key="2">
    <source>
        <dbReference type="ARBA" id="ARBA00012438"/>
    </source>
</evidence>
<evidence type="ECO:0000256" key="9">
    <source>
        <dbReference type="SAM" id="Phobius"/>
    </source>
</evidence>
<feature type="transmembrane region" description="Helical" evidence="9">
    <location>
        <begin position="111"/>
        <end position="131"/>
    </location>
</feature>
<keyword evidence="9" id="KW-1133">Transmembrane helix</keyword>
<keyword evidence="9" id="KW-0472">Membrane</keyword>
<evidence type="ECO:0000313" key="11">
    <source>
        <dbReference type="EMBL" id="GIG97064.1"/>
    </source>
</evidence>
<dbReference type="Gene3D" id="1.20.5.1930">
    <property type="match status" value="1"/>
</dbReference>
<evidence type="ECO:0000256" key="6">
    <source>
        <dbReference type="ARBA" id="ARBA00022777"/>
    </source>
</evidence>
<evidence type="ECO:0000256" key="3">
    <source>
        <dbReference type="ARBA" id="ARBA00022553"/>
    </source>
</evidence>
<comment type="catalytic activity">
    <reaction evidence="1">
        <text>ATP + protein L-histidine = ADP + protein N-phospho-L-histidine.</text>
        <dbReference type="EC" id="2.7.13.3"/>
    </reaction>
</comment>
<keyword evidence="7" id="KW-0067">ATP-binding</keyword>
<gene>
    <name evidence="11" type="ORF">Pma05_36370</name>
</gene>
<dbReference type="InterPro" id="IPR050482">
    <property type="entry name" value="Sensor_HK_TwoCompSys"/>
</dbReference>
<dbReference type="SUPFAM" id="SSF55874">
    <property type="entry name" value="ATPase domain of HSP90 chaperone/DNA topoisomerase II/histidine kinase"/>
    <property type="match status" value="1"/>
</dbReference>
<dbReference type="Proteomes" id="UP000621500">
    <property type="component" value="Unassembled WGS sequence"/>
</dbReference>
<dbReference type="PANTHER" id="PTHR24421:SF10">
    <property type="entry name" value="NITRATE_NITRITE SENSOR PROTEIN NARQ"/>
    <property type="match status" value="1"/>
</dbReference>
<keyword evidence="12" id="KW-1185">Reference proteome</keyword>
<proteinExistence type="predicted"/>
<dbReference type="Pfam" id="PF07730">
    <property type="entry name" value="HisKA_3"/>
    <property type="match status" value="1"/>
</dbReference>
<keyword evidence="6 11" id="KW-0418">Kinase</keyword>